<keyword evidence="2" id="KW-1185">Reference proteome</keyword>
<gene>
    <name evidence="1" type="ORF">GJU40_15560</name>
</gene>
<dbReference type="PIRSF" id="PIRSF034303">
    <property type="entry name" value="DUF1694"/>
    <property type="match status" value="1"/>
</dbReference>
<dbReference type="OrthoDB" id="95278at2"/>
<dbReference type="Gene3D" id="3.30.1330.30">
    <property type="match status" value="1"/>
</dbReference>
<protein>
    <submittedName>
        <fullName evidence="1">DUF1694 domain-containing protein</fullName>
    </submittedName>
</protein>
<accession>A0A7X2J170</accession>
<organism evidence="1 2">
    <name type="scientific">Metabacillus lacus</name>
    <dbReference type="NCBI Taxonomy" id="1983721"/>
    <lineage>
        <taxon>Bacteria</taxon>
        <taxon>Bacillati</taxon>
        <taxon>Bacillota</taxon>
        <taxon>Bacilli</taxon>
        <taxon>Bacillales</taxon>
        <taxon>Bacillaceae</taxon>
        <taxon>Metabacillus</taxon>
    </lineage>
</organism>
<dbReference type="Pfam" id="PF07997">
    <property type="entry name" value="DUF1694"/>
    <property type="match status" value="1"/>
</dbReference>
<evidence type="ECO:0000313" key="2">
    <source>
        <dbReference type="Proteomes" id="UP000448867"/>
    </source>
</evidence>
<name>A0A7X2J170_9BACI</name>
<comment type="caution">
    <text evidence="1">The sequence shown here is derived from an EMBL/GenBank/DDBJ whole genome shotgun (WGS) entry which is preliminary data.</text>
</comment>
<dbReference type="EMBL" id="WKKI01000038">
    <property type="protein sequence ID" value="MRX73561.1"/>
    <property type="molecule type" value="Genomic_DNA"/>
</dbReference>
<proteinExistence type="predicted"/>
<dbReference type="InterPro" id="IPR029064">
    <property type="entry name" value="Ribosomal_eL30-like_sf"/>
</dbReference>
<dbReference type="RefSeq" id="WP_154309023.1">
    <property type="nucleotide sequence ID" value="NZ_WKKI01000038.1"/>
</dbReference>
<sequence length="133" mass="15361">MSDDKMDLYLKQGMYGPYETLPEERNFFLGTIRERVLVALTTGQVRQNSVYSIVKEKMQARKNGKLLLNGKIDYSALSKYVKLANDERIEFSIISDLDRSTKIGLVYTADYAVEEEEIYVKDDVFQRSGIIEK</sequence>
<evidence type="ECO:0000313" key="1">
    <source>
        <dbReference type="EMBL" id="MRX73561.1"/>
    </source>
</evidence>
<dbReference type="InterPro" id="IPR012543">
    <property type="entry name" value="DUF1694"/>
</dbReference>
<reference evidence="1 2" key="1">
    <citation type="submission" date="2019-11" db="EMBL/GenBank/DDBJ databases">
        <title>Bacillus lacus genome.</title>
        <authorList>
            <person name="Allen C.J."/>
            <person name="Newman J.D."/>
        </authorList>
    </citation>
    <scope>NUCLEOTIDE SEQUENCE [LARGE SCALE GENOMIC DNA]</scope>
    <source>
        <strain evidence="1 2">KCTC 33946</strain>
    </source>
</reference>
<dbReference type="SUPFAM" id="SSF160515">
    <property type="entry name" value="YueI-like"/>
    <property type="match status" value="1"/>
</dbReference>
<dbReference type="Proteomes" id="UP000448867">
    <property type="component" value="Unassembled WGS sequence"/>
</dbReference>
<dbReference type="AlphaFoldDB" id="A0A7X2J170"/>